<dbReference type="EMBL" id="FOEG01000003">
    <property type="protein sequence ID" value="SEO82470.1"/>
    <property type="molecule type" value="Genomic_DNA"/>
</dbReference>
<gene>
    <name evidence="1" type="ORF">SAMN04488052_103218</name>
</gene>
<evidence type="ECO:0000313" key="2">
    <source>
        <dbReference type="Proteomes" id="UP000199657"/>
    </source>
</evidence>
<accession>A0A1H8SUN8</accession>
<proteinExistence type="predicted"/>
<organism evidence="1 2">
    <name type="scientific">Aquisalimonas asiatica</name>
    <dbReference type="NCBI Taxonomy" id="406100"/>
    <lineage>
        <taxon>Bacteria</taxon>
        <taxon>Pseudomonadati</taxon>
        <taxon>Pseudomonadota</taxon>
        <taxon>Gammaproteobacteria</taxon>
        <taxon>Chromatiales</taxon>
        <taxon>Ectothiorhodospiraceae</taxon>
        <taxon>Aquisalimonas</taxon>
    </lineage>
</organism>
<dbReference type="STRING" id="406100.SAMN04488052_103218"/>
<reference evidence="1 2" key="1">
    <citation type="submission" date="2016-10" db="EMBL/GenBank/DDBJ databases">
        <authorList>
            <person name="de Groot N.N."/>
        </authorList>
    </citation>
    <scope>NUCLEOTIDE SEQUENCE [LARGE SCALE GENOMIC DNA]</scope>
    <source>
        <strain evidence="1 2">CGMCC 1.6291</strain>
    </source>
</reference>
<dbReference type="AlphaFoldDB" id="A0A1H8SUN8"/>
<dbReference type="Proteomes" id="UP000199657">
    <property type="component" value="Unassembled WGS sequence"/>
</dbReference>
<keyword evidence="2" id="KW-1185">Reference proteome</keyword>
<name>A0A1H8SUN8_9GAMM</name>
<dbReference type="RefSeq" id="WP_091642505.1">
    <property type="nucleotide sequence ID" value="NZ_FOEG01000003.1"/>
</dbReference>
<protein>
    <submittedName>
        <fullName evidence="1">Uncharacterized protein</fullName>
    </submittedName>
</protein>
<sequence length="88" mass="10152">MLTIEDCIAMSDLTEEEVEAIAEHEHLPMMAALEMGWFLVQTPEGEERVRIMIADDIAAAEAREDYARAARLKRTLRRYVEAHNHIQQ</sequence>
<evidence type="ECO:0000313" key="1">
    <source>
        <dbReference type="EMBL" id="SEO82470.1"/>
    </source>
</evidence>